<feature type="compositionally biased region" description="Gly residues" evidence="1">
    <location>
        <begin position="511"/>
        <end position="543"/>
    </location>
</feature>
<dbReference type="OrthoDB" id="3122691at2759"/>
<proteinExistence type="predicted"/>
<dbReference type="PROSITE" id="PS50011">
    <property type="entry name" value="PROTEIN_KINASE_DOM"/>
    <property type="match status" value="1"/>
</dbReference>
<protein>
    <recommendedName>
        <fullName evidence="2">Protein kinase domain-containing protein</fullName>
    </recommendedName>
</protein>
<dbReference type="InterPro" id="IPR008271">
    <property type="entry name" value="Ser/Thr_kinase_AS"/>
</dbReference>
<sequence length="805" mass="89652">MEKNSCYYLLFGKNLNLLSPSWLIFETPTSPSVKSLSVDILENNSLFANENPFSLAFHDISFRTDQWSDKKISPGSFDPSIVSSIIRDSPLLDETSLLPKYLFVLVTAIQQPSSEIVTSFVLPTMSTIPVTQKPRRFQLTPIPIQRPRNPSAGDLLPQITITMKRYATLSSNDYESNKIIESSVVADQSPGWVQDFLAPLSRRREITTTGYNLFIQNAQFRQDVHLVATIRGRFVCNDNDVMVNSTGQCADSRYWEAIHLMDLTLSSRITWDENRVLDCFLRYQILNRVTMDPDLIVIAEKNKPLPEELGIPANVGGFLLWYQFKPDVCLLRGSEPYLFLEFESSSTHADKARMFLCGSGIVKWMNRVSGFRIVLPLVYIYKNGRVELSLMYEENGNIQRVEVLYSLKSLKSRLEFFTTIFNIIDRDPTPDLSHTMSKLIVELIKLAPQAAISNLPTNPDDDPDNNPVDKSGEAESSKKTPATKKRKKNTGAADPGGPVVNQKRPDDEGGGDGTGNLDGKGKGGGKGGAGAGDGGGAGRGTGNAGMVTRAKAKGTQGGTENARTAREILIQEGYDSVRILHRNILTMTKNSLATRKTNLIAKIVRSSSEQKFYRRQLKHPNVIKSEAMIPSSYIWSIVVLPELVSLESSLENKVSFTFRTISSMCNGLGNGLQFLHNQHIAHMDIKPSNLVYHPTTFTLQIIDFNLSIWVKNTHQTVTGSRGTPGWMAPEVVSGSPFKPMLADLYSCGIVLYRLVDIVWPKPNEVTDADRIRDFSCRLMDSNPSLRPSLNSFTRSPFSPLRVVNH</sequence>
<evidence type="ECO:0000313" key="3">
    <source>
        <dbReference type="EMBL" id="KAF5368793.1"/>
    </source>
</evidence>
<dbReference type="Gene3D" id="1.10.510.10">
    <property type="entry name" value="Transferase(Phosphotransferase) domain 1"/>
    <property type="match status" value="1"/>
</dbReference>
<dbReference type="Proteomes" id="UP000518752">
    <property type="component" value="Unassembled WGS sequence"/>
</dbReference>
<dbReference type="InterPro" id="IPR000719">
    <property type="entry name" value="Prot_kinase_dom"/>
</dbReference>
<organism evidence="3 4">
    <name type="scientific">Collybiopsis confluens</name>
    <dbReference type="NCBI Taxonomy" id="2823264"/>
    <lineage>
        <taxon>Eukaryota</taxon>
        <taxon>Fungi</taxon>
        <taxon>Dikarya</taxon>
        <taxon>Basidiomycota</taxon>
        <taxon>Agaricomycotina</taxon>
        <taxon>Agaricomycetes</taxon>
        <taxon>Agaricomycetidae</taxon>
        <taxon>Agaricales</taxon>
        <taxon>Marasmiineae</taxon>
        <taxon>Omphalotaceae</taxon>
        <taxon>Collybiopsis</taxon>
    </lineage>
</organism>
<reference evidence="3 4" key="1">
    <citation type="journal article" date="2020" name="ISME J.">
        <title>Uncovering the hidden diversity of litter-decomposition mechanisms in mushroom-forming fungi.</title>
        <authorList>
            <person name="Floudas D."/>
            <person name="Bentzer J."/>
            <person name="Ahren D."/>
            <person name="Johansson T."/>
            <person name="Persson P."/>
            <person name="Tunlid A."/>
        </authorList>
    </citation>
    <scope>NUCLEOTIDE SEQUENCE [LARGE SCALE GENOMIC DNA]</scope>
    <source>
        <strain evidence="3 4">CBS 406.79</strain>
    </source>
</reference>
<evidence type="ECO:0000259" key="2">
    <source>
        <dbReference type="PROSITE" id="PS50011"/>
    </source>
</evidence>
<comment type="caution">
    <text evidence="3">The sequence shown here is derived from an EMBL/GenBank/DDBJ whole genome shotgun (WGS) entry which is preliminary data.</text>
</comment>
<dbReference type="EMBL" id="JAACJN010000131">
    <property type="protein sequence ID" value="KAF5368793.1"/>
    <property type="molecule type" value="Genomic_DNA"/>
</dbReference>
<dbReference type="SMART" id="SM00220">
    <property type="entry name" value="S_TKc"/>
    <property type="match status" value="1"/>
</dbReference>
<dbReference type="InterPro" id="IPR011009">
    <property type="entry name" value="Kinase-like_dom_sf"/>
</dbReference>
<name>A0A8H5GPA2_9AGAR</name>
<dbReference type="PANTHER" id="PTHR24347">
    <property type="entry name" value="SERINE/THREONINE-PROTEIN KINASE"/>
    <property type="match status" value="1"/>
</dbReference>
<evidence type="ECO:0000313" key="4">
    <source>
        <dbReference type="Proteomes" id="UP000518752"/>
    </source>
</evidence>
<keyword evidence="4" id="KW-1185">Reference proteome</keyword>
<gene>
    <name evidence="3" type="ORF">D9757_012271</name>
</gene>
<feature type="domain" description="Protein kinase" evidence="2">
    <location>
        <begin position="533"/>
        <end position="805"/>
    </location>
</feature>
<dbReference type="AlphaFoldDB" id="A0A8H5GPA2"/>
<dbReference type="PROSITE" id="PS00108">
    <property type="entry name" value="PROTEIN_KINASE_ST"/>
    <property type="match status" value="1"/>
</dbReference>
<dbReference type="Pfam" id="PF00069">
    <property type="entry name" value="Pkinase"/>
    <property type="match status" value="1"/>
</dbReference>
<dbReference type="SUPFAM" id="SSF56112">
    <property type="entry name" value="Protein kinase-like (PK-like)"/>
    <property type="match status" value="1"/>
</dbReference>
<accession>A0A8H5GPA2</accession>
<dbReference type="GO" id="GO:0005524">
    <property type="term" value="F:ATP binding"/>
    <property type="evidence" value="ECO:0007669"/>
    <property type="project" value="InterPro"/>
</dbReference>
<evidence type="ECO:0000256" key="1">
    <source>
        <dbReference type="SAM" id="MobiDB-lite"/>
    </source>
</evidence>
<feature type="region of interest" description="Disordered" evidence="1">
    <location>
        <begin position="453"/>
        <end position="545"/>
    </location>
</feature>
<dbReference type="GO" id="GO:0004672">
    <property type="term" value="F:protein kinase activity"/>
    <property type="evidence" value="ECO:0007669"/>
    <property type="project" value="InterPro"/>
</dbReference>